<evidence type="ECO:0000313" key="1">
    <source>
        <dbReference type="EMBL" id="KAA6126824.1"/>
    </source>
</evidence>
<dbReference type="RefSeq" id="WP_150037376.1">
    <property type="nucleotide sequence ID" value="NZ_VWVM01000004.1"/>
</dbReference>
<evidence type="ECO:0000313" key="2">
    <source>
        <dbReference type="Proteomes" id="UP000324255"/>
    </source>
</evidence>
<dbReference type="EMBL" id="VWVM01000004">
    <property type="protein sequence ID" value="KAA6126824.1"/>
    <property type="molecule type" value="Genomic_DNA"/>
</dbReference>
<evidence type="ECO:0008006" key="3">
    <source>
        <dbReference type="Google" id="ProtNLM"/>
    </source>
</evidence>
<name>A0AB34CML4_9GAMM</name>
<accession>A0AB34CML4</accession>
<dbReference type="AlphaFoldDB" id="A0AB34CML4"/>
<keyword evidence="2" id="KW-1185">Reference proteome</keyword>
<proteinExistence type="predicted"/>
<comment type="caution">
    <text evidence="1">The sequence shown here is derived from an EMBL/GenBank/DDBJ whole genome shotgun (WGS) entry which is preliminary data.</text>
</comment>
<sequence length="146" mass="15297">MPLTDEQKTDFDAPYRDGELTPVPVAKGELIPAGTIVCINAKGFAVSGQAATGLTYAGRAEERADNTGGDDGSILVLVRRKKAFRWLNDGTITQAMLGQHAFVLDNRTLSGSDGSKPASGSTPATEATMSKAGSIILIESDGVWIE</sequence>
<protein>
    <recommendedName>
        <fullName evidence="3">Bacteriophage protein</fullName>
    </recommendedName>
</protein>
<reference evidence="1 2" key="1">
    <citation type="submission" date="2019-09" db="EMBL/GenBank/DDBJ databases">
        <title>Genomic diversity of phyloplane-associated Pantoea species in Pakistan cotton crop.</title>
        <authorList>
            <person name="Tufail M.R."/>
            <person name="Cook D.R."/>
        </authorList>
    </citation>
    <scope>NUCLEOTIDE SEQUENCE [LARGE SCALE GENOMIC DNA]</scope>
    <source>
        <strain evidence="1 2">B_8</strain>
    </source>
</reference>
<organism evidence="1 2">
    <name type="scientific">Candidatus Pantoea gossypiicola</name>
    <dbReference type="NCBI Taxonomy" id="2608008"/>
    <lineage>
        <taxon>Bacteria</taxon>
        <taxon>Pseudomonadati</taxon>
        <taxon>Pseudomonadota</taxon>
        <taxon>Gammaproteobacteria</taxon>
        <taxon>Enterobacterales</taxon>
        <taxon>Erwiniaceae</taxon>
        <taxon>Pantoea</taxon>
    </lineage>
</organism>
<dbReference type="Proteomes" id="UP000324255">
    <property type="component" value="Unassembled WGS sequence"/>
</dbReference>
<gene>
    <name evidence="1" type="ORF">F3I20_07125</name>
</gene>